<dbReference type="Proteomes" id="UP001172055">
    <property type="component" value="Unassembled WGS sequence"/>
</dbReference>
<dbReference type="EMBL" id="JAUJWV010000001">
    <property type="protein sequence ID" value="MDN7241623.1"/>
    <property type="molecule type" value="Genomic_DNA"/>
</dbReference>
<dbReference type="RefSeq" id="WP_301723215.1">
    <property type="nucleotide sequence ID" value="NZ_JAUJWV010000001.1"/>
</dbReference>
<organism evidence="1 2">
    <name type="scientific">Planococcus shixiaomingii</name>
    <dbReference type="NCBI Taxonomy" id="3058393"/>
    <lineage>
        <taxon>Bacteria</taxon>
        <taxon>Bacillati</taxon>
        <taxon>Bacillota</taxon>
        <taxon>Bacilli</taxon>
        <taxon>Bacillales</taxon>
        <taxon>Caryophanaceae</taxon>
        <taxon>Planococcus</taxon>
    </lineage>
</organism>
<reference evidence="1 2" key="1">
    <citation type="submission" date="2023-06" db="EMBL/GenBank/DDBJ databases">
        <title>Novel species in genus Planococcus.</title>
        <authorList>
            <person name="Ning S."/>
        </authorList>
    </citation>
    <scope>NUCLEOTIDE SEQUENCE [LARGE SCALE GENOMIC DNA]</scope>
    <source>
        <strain evidence="1 2">N028</strain>
    </source>
</reference>
<protein>
    <submittedName>
        <fullName evidence="1">Uncharacterized protein</fullName>
    </submittedName>
</protein>
<comment type="caution">
    <text evidence="1">The sequence shown here is derived from an EMBL/GenBank/DDBJ whole genome shotgun (WGS) entry which is preliminary data.</text>
</comment>
<proteinExistence type="predicted"/>
<evidence type="ECO:0000313" key="1">
    <source>
        <dbReference type="EMBL" id="MDN7241623.1"/>
    </source>
</evidence>
<accession>A0ABT8N169</accession>
<keyword evidence="2" id="KW-1185">Reference proteome</keyword>
<name>A0ABT8N169_9BACL</name>
<sequence length="173" mass="20612">MTGLLVQTTIEYERFTNIWLPIWKANRFTLESSIVPGNERYILLHNQEEYGSVEAIPFNYDHSLINNDFPFHYFTFLKNKNVIEFNKLVIKKEMQSLRKLHETLLFLANYSIDHNYDYIIALVDSQLYNTLVWRYKLPVVKLYIPTVHTTLIPIAIDTQKLKNSPFYEKMKSN</sequence>
<gene>
    <name evidence="1" type="ORF">QWY14_07450</name>
</gene>
<evidence type="ECO:0000313" key="2">
    <source>
        <dbReference type="Proteomes" id="UP001172055"/>
    </source>
</evidence>